<evidence type="ECO:0000313" key="13">
    <source>
        <dbReference type="EMBL" id="KAK6176925.1"/>
    </source>
</evidence>
<comment type="caution">
    <text evidence="13">The sequence shown here is derived from an EMBL/GenBank/DDBJ whole genome shotgun (WGS) entry which is preliminary data.</text>
</comment>
<feature type="region of interest" description="Disordered" evidence="10">
    <location>
        <begin position="102"/>
        <end position="122"/>
    </location>
</feature>
<dbReference type="FunFam" id="3.30.40.10:FF:000117">
    <property type="entry name" value="Probable E3 ubiquitin-protein ligase makorin-1"/>
    <property type="match status" value="1"/>
</dbReference>
<name>A0AAN8PUP3_PATCE</name>
<protein>
    <recommendedName>
        <fullName evidence="2">RING-type E3 ubiquitin transferase</fullName>
        <ecNumber evidence="2">2.3.2.27</ecNumber>
    </recommendedName>
</protein>
<dbReference type="SMART" id="SM00356">
    <property type="entry name" value="ZnF_C3H1"/>
    <property type="match status" value="4"/>
</dbReference>
<evidence type="ECO:0000256" key="7">
    <source>
        <dbReference type="ARBA" id="ARBA00022786"/>
    </source>
</evidence>
<dbReference type="InterPro" id="IPR017907">
    <property type="entry name" value="Znf_RING_CS"/>
</dbReference>
<evidence type="ECO:0000259" key="12">
    <source>
        <dbReference type="PROSITE" id="PS50103"/>
    </source>
</evidence>
<dbReference type="Gene3D" id="3.30.40.10">
    <property type="entry name" value="Zinc/RING finger domain, C3HC4 (zinc finger)"/>
    <property type="match status" value="1"/>
</dbReference>
<feature type="domain" description="C3H1-type" evidence="12">
    <location>
        <begin position="7"/>
        <end position="34"/>
    </location>
</feature>
<evidence type="ECO:0000256" key="10">
    <source>
        <dbReference type="SAM" id="MobiDB-lite"/>
    </source>
</evidence>
<evidence type="ECO:0000256" key="8">
    <source>
        <dbReference type="ARBA" id="ARBA00022833"/>
    </source>
</evidence>
<keyword evidence="8 9" id="KW-0862">Zinc</keyword>
<dbReference type="AlphaFoldDB" id="A0AAN8PUP3"/>
<dbReference type="SUPFAM" id="SSF57850">
    <property type="entry name" value="RING/U-box"/>
    <property type="match status" value="1"/>
</dbReference>
<dbReference type="SUPFAM" id="SSF90229">
    <property type="entry name" value="CCCH zinc finger"/>
    <property type="match status" value="3"/>
</dbReference>
<evidence type="ECO:0000256" key="5">
    <source>
        <dbReference type="ARBA" id="ARBA00022737"/>
    </source>
</evidence>
<dbReference type="EMBL" id="JAZGQO010000010">
    <property type="protein sequence ID" value="KAK6176925.1"/>
    <property type="molecule type" value="Genomic_DNA"/>
</dbReference>
<feature type="domain" description="C3H1-type" evidence="12">
    <location>
        <begin position="319"/>
        <end position="348"/>
    </location>
</feature>
<evidence type="ECO:0000313" key="14">
    <source>
        <dbReference type="Proteomes" id="UP001347796"/>
    </source>
</evidence>
<feature type="domain" description="C3H1-type" evidence="12">
    <location>
        <begin position="163"/>
        <end position="190"/>
    </location>
</feature>
<feature type="domain" description="C3H1-type" evidence="12">
    <location>
        <begin position="35"/>
        <end position="62"/>
    </location>
</feature>
<feature type="domain" description="RING-type" evidence="11">
    <location>
        <begin position="236"/>
        <end position="290"/>
    </location>
</feature>
<dbReference type="GO" id="GO:0008270">
    <property type="term" value="F:zinc ion binding"/>
    <property type="evidence" value="ECO:0007669"/>
    <property type="project" value="UniProtKB-KW"/>
</dbReference>
<evidence type="ECO:0000256" key="6">
    <source>
        <dbReference type="ARBA" id="ARBA00022771"/>
    </source>
</evidence>
<dbReference type="Gene3D" id="1.20.120.1350">
    <property type="entry name" value="Pneumovirus matrix protein 2 (M2), zinc-binding domain"/>
    <property type="match status" value="1"/>
</dbReference>
<evidence type="ECO:0000256" key="9">
    <source>
        <dbReference type="PROSITE-ProRule" id="PRU00723"/>
    </source>
</evidence>
<dbReference type="PROSITE" id="PS50103">
    <property type="entry name" value="ZF_C3H1"/>
    <property type="match status" value="4"/>
</dbReference>
<dbReference type="InterPro" id="IPR036855">
    <property type="entry name" value="Znf_CCCH_sf"/>
</dbReference>
<reference evidence="13 14" key="1">
    <citation type="submission" date="2024-01" db="EMBL/GenBank/DDBJ databases">
        <title>The genome of the rayed Mediterranean limpet Patella caerulea (Linnaeus, 1758).</title>
        <authorList>
            <person name="Anh-Thu Weber A."/>
            <person name="Halstead-Nussloch G."/>
        </authorList>
    </citation>
    <scope>NUCLEOTIDE SEQUENCE [LARGE SCALE GENOMIC DNA]</scope>
    <source>
        <strain evidence="13">AATW-2023a</strain>
        <tissue evidence="13">Whole specimen</tissue>
    </source>
</reference>
<sequence>MAEASPWTSEVQCRYFLHGSCTQGDRCKFAHDLNATPSLVCRYYLKGNCAYGDRCRYDHVRLDKDKNKPNDKKFSKSPENFIQKPHIKTDYDTRKSKLVALKKGGEVQPEKDNTSPHGKPPEEWVKAKEFVPGEKYEGSIPSSYAKATLCGQDLEESENNELNNHNELCPYAAGGECWYGNNCTYLHGNQCELCGLNVLHPTDPELRKKHISECTEQHEKDMELSFAVARSKDKVCGICMDIVLDKQPVSERRFGILPKCTHIFCLSCIRKWRCAKQFENKIIRACPECRVQSDFVAPSQYWVECEEDKAKLIDGYKNALSSKPCRYFDLGKGECPFNEKCFYLHAYPDGTKAEPRPRPIRRRENANGETDIINHSNLWDFLQVRDELDHLGVLDEELSLLLLSLMLDSSSESDDDSL</sequence>
<keyword evidence="6 9" id="KW-0863">Zinc-finger</keyword>
<evidence type="ECO:0000256" key="1">
    <source>
        <dbReference type="ARBA" id="ARBA00000900"/>
    </source>
</evidence>
<feature type="zinc finger region" description="C3H1-type" evidence="9">
    <location>
        <begin position="319"/>
        <end position="348"/>
    </location>
</feature>
<keyword evidence="7" id="KW-0833">Ubl conjugation pathway</keyword>
<dbReference type="InterPro" id="IPR045072">
    <property type="entry name" value="MKRN-like"/>
</dbReference>
<keyword evidence="3" id="KW-0808">Transferase</keyword>
<proteinExistence type="predicted"/>
<dbReference type="PANTHER" id="PTHR11224">
    <property type="entry name" value="MAKORIN-RELATED"/>
    <property type="match status" value="1"/>
</dbReference>
<dbReference type="Proteomes" id="UP001347796">
    <property type="component" value="Unassembled WGS sequence"/>
</dbReference>
<keyword evidence="4 9" id="KW-0479">Metal-binding</keyword>
<dbReference type="PANTHER" id="PTHR11224:SF10">
    <property type="entry name" value="IP09428P-RELATED"/>
    <property type="match status" value="1"/>
</dbReference>
<organism evidence="13 14">
    <name type="scientific">Patella caerulea</name>
    <name type="common">Rayed Mediterranean limpet</name>
    <dbReference type="NCBI Taxonomy" id="87958"/>
    <lineage>
        <taxon>Eukaryota</taxon>
        <taxon>Metazoa</taxon>
        <taxon>Spiralia</taxon>
        <taxon>Lophotrochozoa</taxon>
        <taxon>Mollusca</taxon>
        <taxon>Gastropoda</taxon>
        <taxon>Patellogastropoda</taxon>
        <taxon>Patelloidea</taxon>
        <taxon>Patellidae</taxon>
        <taxon>Patella</taxon>
    </lineage>
</organism>
<dbReference type="InterPro" id="IPR001841">
    <property type="entry name" value="Znf_RING"/>
</dbReference>
<accession>A0AAN8PUP3</accession>
<feature type="zinc finger region" description="C3H1-type" evidence="9">
    <location>
        <begin position="163"/>
        <end position="190"/>
    </location>
</feature>
<gene>
    <name evidence="13" type="ORF">SNE40_015129</name>
</gene>
<dbReference type="GO" id="GO:0061630">
    <property type="term" value="F:ubiquitin protein ligase activity"/>
    <property type="evidence" value="ECO:0007669"/>
    <property type="project" value="UniProtKB-EC"/>
</dbReference>
<evidence type="ECO:0000256" key="2">
    <source>
        <dbReference type="ARBA" id="ARBA00012483"/>
    </source>
</evidence>
<evidence type="ECO:0000256" key="4">
    <source>
        <dbReference type="ARBA" id="ARBA00022723"/>
    </source>
</evidence>
<dbReference type="InterPro" id="IPR041367">
    <property type="entry name" value="Znf-CCCH_4"/>
</dbReference>
<dbReference type="Pfam" id="PF18044">
    <property type="entry name" value="zf-CCCH_4"/>
    <property type="match status" value="3"/>
</dbReference>
<dbReference type="SMART" id="SM00184">
    <property type="entry name" value="RING"/>
    <property type="match status" value="1"/>
</dbReference>
<feature type="zinc finger region" description="C3H1-type" evidence="9">
    <location>
        <begin position="7"/>
        <end position="34"/>
    </location>
</feature>
<dbReference type="InterPro" id="IPR013083">
    <property type="entry name" value="Znf_RING/FYVE/PHD"/>
</dbReference>
<dbReference type="EC" id="2.3.2.27" evidence="2"/>
<dbReference type="GO" id="GO:0000209">
    <property type="term" value="P:protein polyubiquitination"/>
    <property type="evidence" value="ECO:0007669"/>
    <property type="project" value="InterPro"/>
</dbReference>
<feature type="compositionally biased region" description="Basic and acidic residues" evidence="10">
    <location>
        <begin position="103"/>
        <end position="122"/>
    </location>
</feature>
<evidence type="ECO:0000256" key="3">
    <source>
        <dbReference type="ARBA" id="ARBA00022679"/>
    </source>
</evidence>
<dbReference type="PROSITE" id="PS00518">
    <property type="entry name" value="ZF_RING_1"/>
    <property type="match status" value="1"/>
</dbReference>
<keyword evidence="14" id="KW-1185">Reference proteome</keyword>
<dbReference type="PROSITE" id="PS50089">
    <property type="entry name" value="ZF_RING_2"/>
    <property type="match status" value="1"/>
</dbReference>
<dbReference type="Gene3D" id="4.10.1000.10">
    <property type="entry name" value="Zinc finger, CCCH-type"/>
    <property type="match status" value="1"/>
</dbReference>
<dbReference type="InterPro" id="IPR000571">
    <property type="entry name" value="Znf_CCCH"/>
</dbReference>
<comment type="catalytic activity">
    <reaction evidence="1">
        <text>S-ubiquitinyl-[E2 ubiquitin-conjugating enzyme]-L-cysteine + [acceptor protein]-L-lysine = [E2 ubiquitin-conjugating enzyme]-L-cysteine + N(6)-ubiquitinyl-[acceptor protein]-L-lysine.</text>
        <dbReference type="EC" id="2.3.2.27"/>
    </reaction>
</comment>
<evidence type="ECO:0000259" key="11">
    <source>
        <dbReference type="PROSITE" id="PS50089"/>
    </source>
</evidence>
<keyword evidence="5" id="KW-0677">Repeat</keyword>
<dbReference type="Pfam" id="PF14608">
    <property type="entry name" value="zf-CCCH_2"/>
    <property type="match status" value="1"/>
</dbReference>
<feature type="zinc finger region" description="C3H1-type" evidence="9">
    <location>
        <begin position="35"/>
        <end position="62"/>
    </location>
</feature>